<gene>
    <name evidence="2" type="ORF">KIW84_022904</name>
</gene>
<dbReference type="EMBL" id="JAMSHJ010000002">
    <property type="protein sequence ID" value="KAI5436574.1"/>
    <property type="molecule type" value="Genomic_DNA"/>
</dbReference>
<organism evidence="2 3">
    <name type="scientific">Pisum sativum</name>
    <name type="common">Garden pea</name>
    <name type="synonym">Lathyrus oleraceus</name>
    <dbReference type="NCBI Taxonomy" id="3888"/>
    <lineage>
        <taxon>Eukaryota</taxon>
        <taxon>Viridiplantae</taxon>
        <taxon>Streptophyta</taxon>
        <taxon>Embryophyta</taxon>
        <taxon>Tracheophyta</taxon>
        <taxon>Spermatophyta</taxon>
        <taxon>Magnoliopsida</taxon>
        <taxon>eudicotyledons</taxon>
        <taxon>Gunneridae</taxon>
        <taxon>Pentapetalae</taxon>
        <taxon>rosids</taxon>
        <taxon>fabids</taxon>
        <taxon>Fabales</taxon>
        <taxon>Fabaceae</taxon>
        <taxon>Papilionoideae</taxon>
        <taxon>50 kb inversion clade</taxon>
        <taxon>NPAAA clade</taxon>
        <taxon>Hologalegina</taxon>
        <taxon>IRL clade</taxon>
        <taxon>Fabeae</taxon>
        <taxon>Lathyrus</taxon>
    </lineage>
</organism>
<dbReference type="Gramene" id="Psat02G0290400-T1">
    <property type="protein sequence ID" value="KAI5436574.1"/>
    <property type="gene ID" value="KIW84_022904"/>
</dbReference>
<evidence type="ECO:0000313" key="2">
    <source>
        <dbReference type="EMBL" id="KAI5436574.1"/>
    </source>
</evidence>
<proteinExistence type="predicted"/>
<feature type="region of interest" description="Disordered" evidence="1">
    <location>
        <begin position="58"/>
        <end position="84"/>
    </location>
</feature>
<reference evidence="2 3" key="1">
    <citation type="journal article" date="2022" name="Nat. Genet.">
        <title>Improved pea reference genome and pan-genome highlight genomic features and evolutionary characteristics.</title>
        <authorList>
            <person name="Yang T."/>
            <person name="Liu R."/>
            <person name="Luo Y."/>
            <person name="Hu S."/>
            <person name="Wang D."/>
            <person name="Wang C."/>
            <person name="Pandey M.K."/>
            <person name="Ge S."/>
            <person name="Xu Q."/>
            <person name="Li N."/>
            <person name="Li G."/>
            <person name="Huang Y."/>
            <person name="Saxena R.K."/>
            <person name="Ji Y."/>
            <person name="Li M."/>
            <person name="Yan X."/>
            <person name="He Y."/>
            <person name="Liu Y."/>
            <person name="Wang X."/>
            <person name="Xiang C."/>
            <person name="Varshney R.K."/>
            <person name="Ding H."/>
            <person name="Gao S."/>
            <person name="Zong X."/>
        </authorList>
    </citation>
    <scope>NUCLEOTIDE SEQUENCE [LARGE SCALE GENOMIC DNA]</scope>
    <source>
        <strain evidence="2 3">cv. Zhongwan 6</strain>
    </source>
</reference>
<evidence type="ECO:0000256" key="1">
    <source>
        <dbReference type="SAM" id="MobiDB-lite"/>
    </source>
</evidence>
<feature type="compositionally biased region" description="Basic and acidic residues" evidence="1">
    <location>
        <begin position="60"/>
        <end position="73"/>
    </location>
</feature>
<dbReference type="Proteomes" id="UP001058974">
    <property type="component" value="Chromosome 2"/>
</dbReference>
<comment type="caution">
    <text evidence="2">The sequence shown here is derived from an EMBL/GenBank/DDBJ whole genome shotgun (WGS) entry which is preliminary data.</text>
</comment>
<sequence>MESLAFVSRKGTVIGEFEKQARFSNGGVTDNKKLKQVIVFVAHDVFFSAFNSKTSSSLHGKQEKLSDNLRERSSLQSATQIRDSKQPAVYFRKRFRRPAGMLPPAPKEKQIITGTPCSISSDHVVDETQNVKQPRGRRFEGPLWFNYGCGLSGEPGANPRRGIAILRVKVTNSVDPRLCTAPSASPGTASHDATDAVTIRVETIVRPDEKQEQRLEHVELGRRKRAASRENAPVIAVWICHRTTSFVPPNLQNHSKSLICLIQYFS</sequence>
<protein>
    <submittedName>
        <fullName evidence="2">Uncharacterized protein</fullName>
    </submittedName>
</protein>
<dbReference type="AlphaFoldDB" id="A0A9D4YCC8"/>
<evidence type="ECO:0000313" key="3">
    <source>
        <dbReference type="Proteomes" id="UP001058974"/>
    </source>
</evidence>
<accession>A0A9D4YCC8</accession>
<keyword evidence="3" id="KW-1185">Reference proteome</keyword>
<name>A0A9D4YCC8_PEA</name>